<proteinExistence type="predicted"/>
<dbReference type="Pfam" id="PF24035">
    <property type="entry name" value="DUF7344"/>
    <property type="match status" value="1"/>
</dbReference>
<name>A0ABD5U1I6_9EURY</name>
<keyword evidence="3" id="KW-1185">Reference proteome</keyword>
<evidence type="ECO:0000259" key="1">
    <source>
        <dbReference type="Pfam" id="PF24035"/>
    </source>
</evidence>
<feature type="domain" description="DUF7344" evidence="1">
    <location>
        <begin position="18"/>
        <end position="90"/>
    </location>
</feature>
<reference evidence="2 3" key="1">
    <citation type="journal article" date="2019" name="Int. J. Syst. Evol. Microbiol.">
        <title>The Global Catalogue of Microorganisms (GCM) 10K type strain sequencing project: providing services to taxonomists for standard genome sequencing and annotation.</title>
        <authorList>
            <consortium name="The Broad Institute Genomics Platform"/>
            <consortium name="The Broad Institute Genome Sequencing Center for Infectious Disease"/>
            <person name="Wu L."/>
            <person name="Ma J."/>
        </authorList>
    </citation>
    <scope>NUCLEOTIDE SEQUENCE [LARGE SCALE GENOMIC DNA]</scope>
    <source>
        <strain evidence="2 3">YIM 94188</strain>
    </source>
</reference>
<dbReference type="AlphaFoldDB" id="A0ABD5U1I6"/>
<evidence type="ECO:0000313" key="2">
    <source>
        <dbReference type="EMBL" id="MFC6824989.1"/>
    </source>
</evidence>
<dbReference type="InterPro" id="IPR055768">
    <property type="entry name" value="DUF7344"/>
</dbReference>
<gene>
    <name evidence="2" type="ORF">ACFQEV_08295</name>
</gene>
<dbReference type="EMBL" id="JBHSXH010000011">
    <property type="protein sequence ID" value="MFC6824989.1"/>
    <property type="molecule type" value="Genomic_DNA"/>
</dbReference>
<accession>A0ABD5U1I6</accession>
<comment type="caution">
    <text evidence="2">The sequence shown here is derived from an EMBL/GenBank/DDBJ whole genome shotgun (WGS) entry which is preliminary data.</text>
</comment>
<sequence length="108" mass="11941">MVVNQDGTPSRYSSDDYFAVLSGKHQQAVVSILAEKDRSVNLSPLAEEVAAVLADDERDLKQVEMKLHHYHLPKLDAAGLLEYCSEDNRVIPTNSLQTVMPSKTSSLN</sequence>
<dbReference type="Proteomes" id="UP001596408">
    <property type="component" value="Unassembled WGS sequence"/>
</dbReference>
<evidence type="ECO:0000313" key="3">
    <source>
        <dbReference type="Proteomes" id="UP001596408"/>
    </source>
</evidence>
<organism evidence="2 3">
    <name type="scientific">Halopelagius fulvigenes</name>
    <dbReference type="NCBI Taxonomy" id="1198324"/>
    <lineage>
        <taxon>Archaea</taxon>
        <taxon>Methanobacteriati</taxon>
        <taxon>Methanobacteriota</taxon>
        <taxon>Stenosarchaea group</taxon>
        <taxon>Halobacteria</taxon>
        <taxon>Halobacteriales</taxon>
        <taxon>Haloferacaceae</taxon>
    </lineage>
</organism>
<dbReference type="RefSeq" id="WP_379694739.1">
    <property type="nucleotide sequence ID" value="NZ_JBHSXH010000011.1"/>
</dbReference>
<protein>
    <recommendedName>
        <fullName evidence="1">DUF7344 domain-containing protein</fullName>
    </recommendedName>
</protein>